<evidence type="ECO:0000256" key="5">
    <source>
        <dbReference type="ARBA" id="ARBA00022729"/>
    </source>
</evidence>
<feature type="chain" id="PRO_5037534726" evidence="12">
    <location>
        <begin position="30"/>
        <end position="672"/>
    </location>
</feature>
<dbReference type="InterPro" id="IPR000531">
    <property type="entry name" value="Beta-barrel_TonB"/>
</dbReference>
<evidence type="ECO:0000256" key="12">
    <source>
        <dbReference type="SAM" id="SignalP"/>
    </source>
</evidence>
<evidence type="ECO:0000256" key="7">
    <source>
        <dbReference type="ARBA" id="ARBA00023136"/>
    </source>
</evidence>
<evidence type="ECO:0000313" key="15">
    <source>
        <dbReference type="EMBL" id="MBZ0157521.1"/>
    </source>
</evidence>
<dbReference type="Proteomes" id="UP000705867">
    <property type="component" value="Unassembled WGS sequence"/>
</dbReference>
<feature type="domain" description="TonB-dependent receptor-like beta-barrel" evidence="13">
    <location>
        <begin position="248"/>
        <end position="638"/>
    </location>
</feature>
<evidence type="ECO:0000256" key="6">
    <source>
        <dbReference type="ARBA" id="ARBA00023077"/>
    </source>
</evidence>
<dbReference type="InterPro" id="IPR039426">
    <property type="entry name" value="TonB-dep_rcpt-like"/>
</dbReference>
<keyword evidence="9 10" id="KW-0998">Cell outer membrane</keyword>
<proteinExistence type="inferred from homology"/>
<evidence type="ECO:0000256" key="10">
    <source>
        <dbReference type="PROSITE-ProRule" id="PRU01360"/>
    </source>
</evidence>
<keyword evidence="4 10" id="KW-0812">Transmembrane</keyword>
<dbReference type="Gene3D" id="2.40.170.20">
    <property type="entry name" value="TonB-dependent receptor, beta-barrel domain"/>
    <property type="match status" value="1"/>
</dbReference>
<sequence>MSRRRRKTDILVPLSLVALLFFFLSPASALPEPRPDPRMEDLTALSIEELMDITVYSASKYRQDAQEAPSSVTVITAAEIKRYGYRTLADLLRSVRGFSITYDRIYHFAGVRGFARPGDYNTRILLLVNGHRINDIIFNQGFIGTDFPLDIDLIDRVEIIRGPSSSLYGTSAFFGVINVITRTGSEIKGVEVSGEAGGYDTFKERASFGIVRQSFKGLVSGSVYRSRGKDLSFREFDSPDTGNGITSGTDYDRNYSLFTRISYLDFSLEGALAARTKGLPTAPYNAQFGNPDNRFRDERGYVELRYEKNFSEDLGITGRVYYDIYRYRGSIVSADTLVTNKDKDNGTWWGGEVKLVFKPHSAHKVTMGMEYQDAIEQQQKNYDADPYALYLDDSRNTKVWAVYFQDEISLTSRLIANLGVRYDHYSDFGGTFNPRLALIYSLSSDTTLKLLYGEAFRAPNVYELYYNDGGLSIKANPGLRPETIKTYEAVLEKRWGEYRATLTSFYYRIRDIISLRTDPADDLLVYENADQAEALGMEGELERKWRTGAAARISYSYQNARDDRSGEWLTNSPRHLAKVNIILPLLPDRIFWGIETQYTGKRRARDDQHAGDSFLVNTTILTRKFVKNLEFSASIYNLLGRKYQDPASDEHPQALIEQDGRNFRLKLTYRFF</sequence>
<keyword evidence="3 10" id="KW-1134">Transmembrane beta strand</keyword>
<keyword evidence="6 11" id="KW-0798">TonB box</keyword>
<dbReference type="Pfam" id="PF00593">
    <property type="entry name" value="TonB_dep_Rec_b-barrel"/>
    <property type="match status" value="1"/>
</dbReference>
<comment type="caution">
    <text evidence="15">The sequence shown here is derived from an EMBL/GenBank/DDBJ whole genome shotgun (WGS) entry which is preliminary data.</text>
</comment>
<evidence type="ECO:0000259" key="14">
    <source>
        <dbReference type="Pfam" id="PF07715"/>
    </source>
</evidence>
<keyword evidence="2 10" id="KW-0813">Transport</keyword>
<dbReference type="Pfam" id="PF07715">
    <property type="entry name" value="Plug"/>
    <property type="match status" value="1"/>
</dbReference>
<name>A0A953JGH9_9BACT</name>
<evidence type="ECO:0000256" key="4">
    <source>
        <dbReference type="ARBA" id="ARBA00022692"/>
    </source>
</evidence>
<dbReference type="GO" id="GO:0009279">
    <property type="term" value="C:cell outer membrane"/>
    <property type="evidence" value="ECO:0007669"/>
    <property type="project" value="UniProtKB-SubCell"/>
</dbReference>
<organism evidence="15 16">
    <name type="scientific">Candidatus Nitrobium versatile</name>
    <dbReference type="NCBI Taxonomy" id="2884831"/>
    <lineage>
        <taxon>Bacteria</taxon>
        <taxon>Pseudomonadati</taxon>
        <taxon>Nitrospirota</taxon>
        <taxon>Nitrospiria</taxon>
        <taxon>Nitrospirales</taxon>
        <taxon>Nitrospiraceae</taxon>
        <taxon>Candidatus Nitrobium</taxon>
    </lineage>
</organism>
<feature type="domain" description="TonB-dependent receptor plug" evidence="14">
    <location>
        <begin position="65"/>
        <end position="176"/>
    </location>
</feature>
<dbReference type="EMBL" id="JAIOIV010000119">
    <property type="protein sequence ID" value="MBZ0157521.1"/>
    <property type="molecule type" value="Genomic_DNA"/>
</dbReference>
<evidence type="ECO:0000256" key="11">
    <source>
        <dbReference type="RuleBase" id="RU003357"/>
    </source>
</evidence>
<accession>A0A953JGH9</accession>
<dbReference type="SUPFAM" id="SSF56935">
    <property type="entry name" value="Porins"/>
    <property type="match status" value="1"/>
</dbReference>
<dbReference type="InterPro" id="IPR012910">
    <property type="entry name" value="Plug_dom"/>
</dbReference>
<dbReference type="InterPro" id="IPR036942">
    <property type="entry name" value="Beta-barrel_TonB_sf"/>
</dbReference>
<evidence type="ECO:0000256" key="3">
    <source>
        <dbReference type="ARBA" id="ARBA00022452"/>
    </source>
</evidence>
<comment type="subcellular location">
    <subcellularLocation>
        <location evidence="1 10">Cell outer membrane</location>
        <topology evidence="1 10">Multi-pass membrane protein</topology>
    </subcellularLocation>
</comment>
<dbReference type="CDD" id="cd01347">
    <property type="entry name" value="ligand_gated_channel"/>
    <property type="match status" value="1"/>
</dbReference>
<dbReference type="GO" id="GO:0015344">
    <property type="term" value="F:siderophore uptake transmembrane transporter activity"/>
    <property type="evidence" value="ECO:0007669"/>
    <property type="project" value="TreeGrafter"/>
</dbReference>
<dbReference type="AlphaFoldDB" id="A0A953JGH9"/>
<dbReference type="PROSITE" id="PS52016">
    <property type="entry name" value="TONB_DEPENDENT_REC_3"/>
    <property type="match status" value="1"/>
</dbReference>
<evidence type="ECO:0000256" key="8">
    <source>
        <dbReference type="ARBA" id="ARBA00023170"/>
    </source>
</evidence>
<keyword evidence="5 12" id="KW-0732">Signal</keyword>
<dbReference type="InterPro" id="IPR037066">
    <property type="entry name" value="Plug_dom_sf"/>
</dbReference>
<dbReference type="Gene3D" id="2.170.130.10">
    <property type="entry name" value="TonB-dependent receptor, plug domain"/>
    <property type="match status" value="1"/>
</dbReference>
<comment type="similarity">
    <text evidence="10 11">Belongs to the TonB-dependent receptor family.</text>
</comment>
<feature type="signal peptide" evidence="12">
    <location>
        <begin position="1"/>
        <end position="29"/>
    </location>
</feature>
<dbReference type="PANTHER" id="PTHR30069:SF29">
    <property type="entry name" value="HEMOGLOBIN AND HEMOGLOBIN-HAPTOGLOBIN-BINDING PROTEIN 1-RELATED"/>
    <property type="match status" value="1"/>
</dbReference>
<gene>
    <name evidence="15" type="ORF">K8I29_15085</name>
</gene>
<evidence type="ECO:0000256" key="9">
    <source>
        <dbReference type="ARBA" id="ARBA00023237"/>
    </source>
</evidence>
<evidence type="ECO:0000256" key="2">
    <source>
        <dbReference type="ARBA" id="ARBA00022448"/>
    </source>
</evidence>
<evidence type="ECO:0000256" key="1">
    <source>
        <dbReference type="ARBA" id="ARBA00004571"/>
    </source>
</evidence>
<reference evidence="15" key="1">
    <citation type="journal article" date="2021" name="bioRxiv">
        <title>Unraveling nitrogen, sulfur and carbon metabolic pathways and microbial community transcriptional responses to substrate deprivation and toxicity stresses in a bioreactor mimicking anoxic brackish coastal sediment conditions.</title>
        <authorList>
            <person name="Martins P.D."/>
            <person name="Echeveste M.J."/>
            <person name="Arshad A."/>
            <person name="Kurth J."/>
            <person name="Ouboter H."/>
            <person name="Jetten M.S.M."/>
            <person name="Welte C.U."/>
        </authorList>
    </citation>
    <scope>NUCLEOTIDE SEQUENCE</scope>
    <source>
        <strain evidence="15">MAG_39</strain>
    </source>
</reference>
<keyword evidence="7 10" id="KW-0472">Membrane</keyword>
<protein>
    <submittedName>
        <fullName evidence="15">TonB-dependent receptor</fullName>
    </submittedName>
</protein>
<evidence type="ECO:0000313" key="16">
    <source>
        <dbReference type="Proteomes" id="UP000705867"/>
    </source>
</evidence>
<evidence type="ECO:0000259" key="13">
    <source>
        <dbReference type="Pfam" id="PF00593"/>
    </source>
</evidence>
<reference evidence="15" key="2">
    <citation type="submission" date="2021-08" db="EMBL/GenBank/DDBJ databases">
        <authorList>
            <person name="Dalcin Martins P."/>
        </authorList>
    </citation>
    <scope>NUCLEOTIDE SEQUENCE</scope>
    <source>
        <strain evidence="15">MAG_39</strain>
    </source>
</reference>
<dbReference type="GO" id="GO:0044718">
    <property type="term" value="P:siderophore transmembrane transport"/>
    <property type="evidence" value="ECO:0007669"/>
    <property type="project" value="TreeGrafter"/>
</dbReference>
<keyword evidence="8 15" id="KW-0675">Receptor</keyword>
<dbReference type="PANTHER" id="PTHR30069">
    <property type="entry name" value="TONB-DEPENDENT OUTER MEMBRANE RECEPTOR"/>
    <property type="match status" value="1"/>
</dbReference>